<feature type="region of interest" description="Disordered" evidence="1">
    <location>
        <begin position="666"/>
        <end position="710"/>
    </location>
</feature>
<evidence type="ECO:0000313" key="2">
    <source>
        <dbReference type="EMBL" id="SCW04236.1"/>
    </source>
</evidence>
<evidence type="ECO:0000256" key="1">
    <source>
        <dbReference type="SAM" id="MobiDB-lite"/>
    </source>
</evidence>
<organism evidence="2 3">
    <name type="scientific">Lachancea fermentati</name>
    <name type="common">Zygosaccharomyces fermentati</name>
    <dbReference type="NCBI Taxonomy" id="4955"/>
    <lineage>
        <taxon>Eukaryota</taxon>
        <taxon>Fungi</taxon>
        <taxon>Dikarya</taxon>
        <taxon>Ascomycota</taxon>
        <taxon>Saccharomycotina</taxon>
        <taxon>Saccharomycetes</taxon>
        <taxon>Saccharomycetales</taxon>
        <taxon>Saccharomycetaceae</taxon>
        <taxon>Lachancea</taxon>
    </lineage>
</organism>
<dbReference type="SUPFAM" id="SSF57903">
    <property type="entry name" value="FYVE/PHD zinc finger"/>
    <property type="match status" value="1"/>
</dbReference>
<sequence>MKRTRDDKPLDWEQCVGEEVVQQLSKLSGGSGPRPELKAHWHYEYVIAWLYNVCRSFYTAEEAGKPLWADVTFEEAVLTQDMMRDTGDGESDGEADGENDSDGDQAPNLYAQVRLRVLRTLTQTKDAQLRQWDAAVKPFLADVAGAAFYAAHDTRFAELDAREQFDVLYYCVKHIERRSAVFRHYLGAHLHLFQFPQCATDDGRTLLLLPGGKLVEKTAACPHDNELHVPIKLRNCTLRHEDAAGGVEVMHLDFGPDIDAYLARIAPEFTPIACNWTDFVDYAVLTKDRSVQEFMAAYLPVVAAHELQARRILQVRERERSMAALLVRRKRSSRLVAREEETQRRELEARWLEKLDERDQFLRARQRAVAKHTRAVKDTLWSLLWDRFEQDLRVEKLRRRAEGTLAEHLATPEPTATPPESQTAAVVTHGGDATGVSSGASDFTASTAEASATGPAATSTAAAAPAAATPTAPALSGIDSAVLEHGEKFQVALVEVDPPQPAEIAAKPLELPEHLLVTRAELQDLEQHGIPVSDYDPDSTDWLFQCPCSVAGVNLNDDPAVQGSPILCCDACLRWQHWECQREQWLALQASPTKQHATVVLGAPLHHRRSSRRQHSEEPSHASELRPTDKRAASSQSEPFMCAWCMRQLETDLRGVFIPELMTLRAKQRKQHDDRERRKKLKEERRLLEPQLTQPTQQPQSASITSFNNT</sequence>
<reference evidence="2 3" key="1">
    <citation type="submission" date="2016-03" db="EMBL/GenBank/DDBJ databases">
        <authorList>
            <person name="Devillers H."/>
        </authorList>
    </citation>
    <scope>NUCLEOTIDE SEQUENCE [LARGE SCALE GENOMIC DNA]</scope>
    <source>
        <strain evidence="2">CBS 6772</strain>
    </source>
</reference>
<dbReference type="OMA" id="WQHWECQ"/>
<dbReference type="STRING" id="4955.A0A1G4MK31"/>
<keyword evidence="3" id="KW-1185">Reference proteome</keyword>
<dbReference type="OrthoDB" id="303107at2759"/>
<dbReference type="AlphaFoldDB" id="A0A1G4MK31"/>
<accession>A0A1G4MK31</accession>
<feature type="region of interest" description="Disordered" evidence="1">
    <location>
        <begin position="605"/>
        <end position="634"/>
    </location>
</feature>
<protein>
    <submittedName>
        <fullName evidence="2">LAFE_0H09076g1_1</fullName>
    </submittedName>
</protein>
<dbReference type="Proteomes" id="UP000190831">
    <property type="component" value="Chromosome H"/>
</dbReference>
<feature type="compositionally biased region" description="Basic and acidic residues" evidence="1">
    <location>
        <begin position="671"/>
        <end position="688"/>
    </location>
</feature>
<feature type="compositionally biased region" description="Low complexity" evidence="1">
    <location>
        <begin position="411"/>
        <end position="425"/>
    </location>
</feature>
<gene>
    <name evidence="2" type="ORF">LAFE_0H09076G</name>
</gene>
<name>A0A1G4MK31_LACFM</name>
<dbReference type="EMBL" id="LT598491">
    <property type="protein sequence ID" value="SCW04236.1"/>
    <property type="molecule type" value="Genomic_DNA"/>
</dbReference>
<feature type="region of interest" description="Disordered" evidence="1">
    <location>
        <begin position="405"/>
        <end position="425"/>
    </location>
</feature>
<dbReference type="InterPro" id="IPR011011">
    <property type="entry name" value="Znf_FYVE_PHD"/>
</dbReference>
<evidence type="ECO:0000313" key="3">
    <source>
        <dbReference type="Proteomes" id="UP000190831"/>
    </source>
</evidence>
<feature type="region of interest" description="Disordered" evidence="1">
    <location>
        <begin position="84"/>
        <end position="106"/>
    </location>
</feature>
<feature type="compositionally biased region" description="Acidic residues" evidence="1">
    <location>
        <begin position="88"/>
        <end position="103"/>
    </location>
</feature>
<feature type="compositionally biased region" description="Basic and acidic residues" evidence="1">
    <location>
        <begin position="614"/>
        <end position="632"/>
    </location>
</feature>
<feature type="compositionally biased region" description="Low complexity" evidence="1">
    <location>
        <begin position="689"/>
        <end position="710"/>
    </location>
</feature>
<proteinExistence type="predicted"/>